<dbReference type="Gene3D" id="3.40.50.300">
    <property type="entry name" value="P-loop containing nucleotide triphosphate hydrolases"/>
    <property type="match status" value="1"/>
</dbReference>
<protein>
    <submittedName>
        <fullName evidence="2">Sulfotransferase</fullName>
    </submittedName>
</protein>
<dbReference type="InterPro" id="IPR037359">
    <property type="entry name" value="NST/OST"/>
</dbReference>
<dbReference type="InterPro" id="IPR027417">
    <property type="entry name" value="P-loop_NTPase"/>
</dbReference>
<accession>A0ABT3BIK2</accession>
<keyword evidence="3" id="KW-1185">Reference proteome</keyword>
<dbReference type="RefSeq" id="WP_263845626.1">
    <property type="nucleotide sequence ID" value="NZ_JALIEB010000015.1"/>
</dbReference>
<gene>
    <name evidence="2" type="ORF">MUB52_18370</name>
</gene>
<dbReference type="PANTHER" id="PTHR10605">
    <property type="entry name" value="HEPARAN SULFATE SULFOTRANSFERASE"/>
    <property type="match status" value="1"/>
</dbReference>
<evidence type="ECO:0000313" key="3">
    <source>
        <dbReference type="Proteomes" id="UP001208690"/>
    </source>
</evidence>
<evidence type="ECO:0000256" key="1">
    <source>
        <dbReference type="ARBA" id="ARBA00022679"/>
    </source>
</evidence>
<keyword evidence="1" id="KW-0808">Transferase</keyword>
<comment type="caution">
    <text evidence="2">The sequence shown here is derived from an EMBL/GenBank/DDBJ whole genome shotgun (WGS) entry which is preliminary data.</text>
</comment>
<dbReference type="EMBL" id="JALIEB010000015">
    <property type="protein sequence ID" value="MCV3273401.1"/>
    <property type="molecule type" value="Genomic_DNA"/>
</dbReference>
<reference evidence="2 3" key="1">
    <citation type="submission" date="2022-04" db="EMBL/GenBank/DDBJ databases">
        <title>Roseobacter sp. WL0113 is a bacterium isolated from neritic sediment.</title>
        <authorList>
            <person name="Wang L."/>
            <person name="He W."/>
            <person name="Zhang D.-F."/>
        </authorList>
    </citation>
    <scope>NUCLEOTIDE SEQUENCE [LARGE SCALE GENOMIC DNA]</scope>
    <source>
        <strain evidence="2 3">WL0113</strain>
    </source>
</reference>
<dbReference type="Proteomes" id="UP001208690">
    <property type="component" value="Unassembled WGS sequence"/>
</dbReference>
<proteinExistence type="predicted"/>
<dbReference type="SUPFAM" id="SSF52540">
    <property type="entry name" value="P-loop containing nucleoside triphosphate hydrolases"/>
    <property type="match status" value="1"/>
</dbReference>
<name>A0ABT3BIK2_9RHOB</name>
<organism evidence="2 3">
    <name type="scientific">Roseobacter sinensis</name>
    <dbReference type="NCBI Taxonomy" id="2931391"/>
    <lineage>
        <taxon>Bacteria</taxon>
        <taxon>Pseudomonadati</taxon>
        <taxon>Pseudomonadota</taxon>
        <taxon>Alphaproteobacteria</taxon>
        <taxon>Rhodobacterales</taxon>
        <taxon>Roseobacteraceae</taxon>
        <taxon>Roseobacter</taxon>
    </lineage>
</organism>
<evidence type="ECO:0000313" key="2">
    <source>
        <dbReference type="EMBL" id="MCV3273401.1"/>
    </source>
</evidence>
<sequence length="287" mass="32150">MSRRPFFVGVGAQRAGTTWIGHFLRRLPDIRFSPIKEVCYFDAKHVEARKRVISEAMNTRLAVLGLGNYTRKHPLSGLRLCYHYLGIRKLSDDSYRAFFDELARSGAVAGEISPSYAMLDEDAVRHMDALLDQPNVFFVMRNPVDRLLSQYSFLSTRPGLKAPGGTDLTDALCTLCGQSFHVNYPRSLKTYRAVLPEDRFKTFFTEHLFDPARTQAQCDALCDYLGIGRSAVPSDRPVNRAPAVEISLETRAILAGKLAKSYSAARAIAGEDLPLSWQRDLALIDQT</sequence>
<dbReference type="PANTHER" id="PTHR10605:SF56">
    <property type="entry name" value="BIFUNCTIONAL HEPARAN SULFATE N-DEACETYLASE_N-SULFOTRANSFERASE"/>
    <property type="match status" value="1"/>
</dbReference>